<dbReference type="EMBL" id="CM056819">
    <property type="protein sequence ID" value="KAJ8623962.1"/>
    <property type="molecule type" value="Genomic_DNA"/>
</dbReference>
<reference evidence="1 2" key="1">
    <citation type="journal article" date="2022" name="Hortic Res">
        <title>A haplotype resolved chromosomal level avocado genome allows analysis of novel avocado genes.</title>
        <authorList>
            <person name="Nath O."/>
            <person name="Fletcher S.J."/>
            <person name="Hayward A."/>
            <person name="Shaw L.M."/>
            <person name="Masouleh A.K."/>
            <person name="Furtado A."/>
            <person name="Henry R.J."/>
            <person name="Mitter N."/>
        </authorList>
    </citation>
    <scope>NUCLEOTIDE SEQUENCE [LARGE SCALE GENOMIC DNA]</scope>
    <source>
        <strain evidence="2">cv. Hass</strain>
    </source>
</reference>
<name>A0ACC2KSC2_PERAE</name>
<comment type="caution">
    <text evidence="1">The sequence shown here is derived from an EMBL/GenBank/DDBJ whole genome shotgun (WGS) entry which is preliminary data.</text>
</comment>
<protein>
    <submittedName>
        <fullName evidence="1">Uncharacterized protein</fullName>
    </submittedName>
</protein>
<gene>
    <name evidence="1" type="ORF">MRB53_032492</name>
</gene>
<evidence type="ECO:0000313" key="1">
    <source>
        <dbReference type="EMBL" id="KAJ8623962.1"/>
    </source>
</evidence>
<organism evidence="1 2">
    <name type="scientific">Persea americana</name>
    <name type="common">Avocado</name>
    <dbReference type="NCBI Taxonomy" id="3435"/>
    <lineage>
        <taxon>Eukaryota</taxon>
        <taxon>Viridiplantae</taxon>
        <taxon>Streptophyta</taxon>
        <taxon>Embryophyta</taxon>
        <taxon>Tracheophyta</taxon>
        <taxon>Spermatophyta</taxon>
        <taxon>Magnoliopsida</taxon>
        <taxon>Magnoliidae</taxon>
        <taxon>Laurales</taxon>
        <taxon>Lauraceae</taxon>
        <taxon>Persea</taxon>
    </lineage>
</organism>
<proteinExistence type="predicted"/>
<evidence type="ECO:0000313" key="2">
    <source>
        <dbReference type="Proteomes" id="UP001234297"/>
    </source>
</evidence>
<dbReference type="Proteomes" id="UP001234297">
    <property type="component" value="Chromosome 11"/>
</dbReference>
<accession>A0ACC2KSC2</accession>
<sequence>MVDAVVGILLDKLIALLVREGQQLLEFDSQFDKLKDELGYMQGYINQADRMRRNEGREILKLVTRDLRELVYDAEDVIADCYIEFMKQHDGYLLNIVSCCSPRLLKFRLKISRRLKKMIQRIEAVQGRMKSYLSADPSTITSREKQSMTLLSYPILLEEEDIVGLEDDASKVEKWILESQEPSTVIGIVGMGGIGKTTLAQKICNKNRIKESFKQMIFVTISQNCEFEDLLKRMLIEMNVEEKSLRKKEVVELLKKLKEVLGDEKYLVVLDDVWGNERSWWESLKSAFPRNIGCRAIVTTRNEKVARAMGAMEKHIHRPKILSDDDSWSLFSKIAFAWNGGNCPNSVVAGLSKEIVARCKGLPLAIRVVGGIMLGKGDSVSEWRRILDHLKEALAEENTGELVMSSLELSYDELPTYLKPCFLCFSMLPDDYVIRVEDIVCWWIGEGFVSETNGRTTFEIGKNYVEELCSRCLLIGLHIMFERNIEFVKIHDLVRDMAIKIARDVSFTSLDQRGMPELCAESRRLGIFDNGVIKNVEATGAKKSKTESKLRTLWGLRMEKELLLNKNLELRKLKRLRVLTAGFRLSPEEIIMKDWLNGITSLLNLVFLRLENCSVEQLPDSIGNLHNLQFLILRGFDNLKMLPSTITKLDKLIFFRITACPSLTCMPEEIGRLSKLEQLDWQPYAKPGQKIASRIGQLKNLGQLTVLGVEIENQNYLQELILNVLSELKHLLRVEISFLPYYRYEGDASVSKLNHLLSPLQCLEELTLTDYPGESTPLWLSPTSLPNLKYLCIRNHLDITISHLRYMSPEFWEGKWEIEGLTLKNLDELEEEWIMFLRAMPSLRMVEEAAEALLAQLQVLKAGEKEMKRRRKDEKGAMKAAEMKAMGDCNN</sequence>
<keyword evidence="2" id="KW-1185">Reference proteome</keyword>